<reference evidence="3" key="1">
    <citation type="submission" date="2025-08" db="UniProtKB">
        <authorList>
            <consortium name="RefSeq"/>
        </authorList>
    </citation>
    <scope>IDENTIFICATION</scope>
</reference>
<dbReference type="AlphaFoldDB" id="A0A6P7T794"/>
<evidence type="ECO:0000259" key="1">
    <source>
        <dbReference type="PROSITE" id="PS50994"/>
    </source>
</evidence>
<name>A0A6P7T794_9MOLL</name>
<dbReference type="Gene3D" id="3.30.420.10">
    <property type="entry name" value="Ribonuclease H-like superfamily/Ribonuclease H"/>
    <property type="match status" value="1"/>
</dbReference>
<organism evidence="2 3">
    <name type="scientific">Octopus sinensis</name>
    <name type="common">East Asian common octopus</name>
    <dbReference type="NCBI Taxonomy" id="2607531"/>
    <lineage>
        <taxon>Eukaryota</taxon>
        <taxon>Metazoa</taxon>
        <taxon>Spiralia</taxon>
        <taxon>Lophotrochozoa</taxon>
        <taxon>Mollusca</taxon>
        <taxon>Cephalopoda</taxon>
        <taxon>Coleoidea</taxon>
        <taxon>Octopodiformes</taxon>
        <taxon>Octopoda</taxon>
        <taxon>Incirrata</taxon>
        <taxon>Octopodidae</taxon>
        <taxon>Octopus</taxon>
    </lineage>
</organism>
<dbReference type="InterPro" id="IPR050951">
    <property type="entry name" value="Retrovirus_Pol_polyprotein"/>
</dbReference>
<dbReference type="GO" id="GO:0015074">
    <property type="term" value="P:DNA integration"/>
    <property type="evidence" value="ECO:0007669"/>
    <property type="project" value="InterPro"/>
</dbReference>
<dbReference type="RefSeq" id="XP_029646255.1">
    <property type="nucleotide sequence ID" value="XM_029790395.1"/>
</dbReference>
<protein>
    <submittedName>
        <fullName evidence="3">Uncharacterized protein K02A2.6-like</fullName>
    </submittedName>
</protein>
<gene>
    <name evidence="3" type="primary">LOC115220287</name>
</gene>
<dbReference type="PANTHER" id="PTHR37984:SF5">
    <property type="entry name" value="PROTEIN NYNRIN-LIKE"/>
    <property type="match status" value="1"/>
</dbReference>
<dbReference type="Gene3D" id="1.10.340.70">
    <property type="match status" value="1"/>
</dbReference>
<dbReference type="SUPFAM" id="SSF53098">
    <property type="entry name" value="Ribonuclease H-like"/>
    <property type="match status" value="1"/>
</dbReference>
<dbReference type="KEGG" id="osn:115220287"/>
<dbReference type="GO" id="GO:0003676">
    <property type="term" value="F:nucleic acid binding"/>
    <property type="evidence" value="ECO:0007669"/>
    <property type="project" value="InterPro"/>
</dbReference>
<evidence type="ECO:0000313" key="2">
    <source>
        <dbReference type="Proteomes" id="UP000515154"/>
    </source>
</evidence>
<dbReference type="PANTHER" id="PTHR37984">
    <property type="entry name" value="PROTEIN CBG26694"/>
    <property type="match status" value="1"/>
</dbReference>
<feature type="domain" description="Integrase catalytic" evidence="1">
    <location>
        <begin position="76"/>
        <end position="203"/>
    </location>
</feature>
<dbReference type="Pfam" id="PF17921">
    <property type="entry name" value="Integrase_H2C2"/>
    <property type="match status" value="1"/>
</dbReference>
<evidence type="ECO:0000313" key="3">
    <source>
        <dbReference type="RefSeq" id="XP_029646255.1"/>
    </source>
</evidence>
<dbReference type="InterPro" id="IPR041588">
    <property type="entry name" value="Integrase_H2C2"/>
</dbReference>
<accession>A0A6P7T794</accession>
<sequence>MRNTNANHFSLCDNVLMYAQRVVVPTTLQKRLLKEFHISHPKILRIKSLMRSYGYWPTMNRDIEEALKSCKGCGLAAKSPATKWQRWPKTDIPWTRLYIDYAGPLKGSYYLLWWIVFQSDRKCINVTFAVTLSILHELFARYGILDTIVSDNGTQFMSEEFSKFCEIFVIEHAATPPYHPMSNGQADRFIDTFKRALKKATMK</sequence>
<keyword evidence="2" id="KW-1185">Reference proteome</keyword>
<dbReference type="InterPro" id="IPR036397">
    <property type="entry name" value="RNaseH_sf"/>
</dbReference>
<dbReference type="InterPro" id="IPR012337">
    <property type="entry name" value="RNaseH-like_sf"/>
</dbReference>
<dbReference type="InterPro" id="IPR001584">
    <property type="entry name" value="Integrase_cat-core"/>
</dbReference>
<proteinExistence type="predicted"/>
<dbReference type="PROSITE" id="PS50994">
    <property type="entry name" value="INTEGRASE"/>
    <property type="match status" value="1"/>
</dbReference>
<dbReference type="Proteomes" id="UP000515154">
    <property type="component" value="Linkage group LG16"/>
</dbReference>